<dbReference type="Gene3D" id="3.40.630.30">
    <property type="match status" value="1"/>
</dbReference>
<organism evidence="4">
    <name type="scientific">bioreactor metagenome</name>
    <dbReference type="NCBI Taxonomy" id="1076179"/>
    <lineage>
        <taxon>unclassified sequences</taxon>
        <taxon>metagenomes</taxon>
        <taxon>ecological metagenomes</taxon>
    </lineage>
</organism>
<keyword evidence="1" id="KW-0808">Transferase</keyword>
<dbReference type="InterPro" id="IPR000182">
    <property type="entry name" value="GNAT_dom"/>
</dbReference>
<evidence type="ECO:0000256" key="2">
    <source>
        <dbReference type="ARBA" id="ARBA00023315"/>
    </source>
</evidence>
<sequence>MTGIRCITEEDLPSIRKLIEQLAVDLGEVFEISKEKALEHYLAMQEHPEVYRSFVYCMDDQVIGFLSLVLYRSFFHRKGTALVNELVVKKEFRNQQIGKALLEHAFSVATEAGMDELEVGVMKENTHALTFYRKNGFGEEYLLLGKEFSVKG</sequence>
<proteinExistence type="predicted"/>
<dbReference type="SUPFAM" id="SSF55729">
    <property type="entry name" value="Acyl-CoA N-acyltransferases (Nat)"/>
    <property type="match status" value="1"/>
</dbReference>
<dbReference type="EMBL" id="VSSQ01007689">
    <property type="protein sequence ID" value="MPM36692.1"/>
    <property type="molecule type" value="Genomic_DNA"/>
</dbReference>
<accession>A0A644Z7B2</accession>
<gene>
    <name evidence="4" type="ORF">SDC9_83292</name>
</gene>
<protein>
    <recommendedName>
        <fullName evidence="3">N-acetyltransferase domain-containing protein</fullName>
    </recommendedName>
</protein>
<reference evidence="4" key="1">
    <citation type="submission" date="2019-08" db="EMBL/GenBank/DDBJ databases">
        <authorList>
            <person name="Kucharzyk K."/>
            <person name="Murdoch R.W."/>
            <person name="Higgins S."/>
            <person name="Loffler F."/>
        </authorList>
    </citation>
    <scope>NUCLEOTIDE SEQUENCE</scope>
</reference>
<evidence type="ECO:0000313" key="4">
    <source>
        <dbReference type="EMBL" id="MPM36692.1"/>
    </source>
</evidence>
<comment type="caution">
    <text evidence="4">The sequence shown here is derived from an EMBL/GenBank/DDBJ whole genome shotgun (WGS) entry which is preliminary data.</text>
</comment>
<dbReference type="PANTHER" id="PTHR43877">
    <property type="entry name" value="AMINOALKYLPHOSPHONATE N-ACETYLTRANSFERASE-RELATED-RELATED"/>
    <property type="match status" value="1"/>
</dbReference>
<feature type="domain" description="N-acetyltransferase" evidence="3">
    <location>
        <begin position="2"/>
        <end position="152"/>
    </location>
</feature>
<dbReference type="GO" id="GO:0016747">
    <property type="term" value="F:acyltransferase activity, transferring groups other than amino-acyl groups"/>
    <property type="evidence" value="ECO:0007669"/>
    <property type="project" value="InterPro"/>
</dbReference>
<dbReference type="CDD" id="cd04301">
    <property type="entry name" value="NAT_SF"/>
    <property type="match status" value="1"/>
</dbReference>
<keyword evidence="2" id="KW-0012">Acyltransferase</keyword>
<evidence type="ECO:0000259" key="3">
    <source>
        <dbReference type="PROSITE" id="PS51186"/>
    </source>
</evidence>
<dbReference type="InterPro" id="IPR050832">
    <property type="entry name" value="Bact_Acetyltransf"/>
</dbReference>
<dbReference type="InterPro" id="IPR016181">
    <property type="entry name" value="Acyl_CoA_acyltransferase"/>
</dbReference>
<evidence type="ECO:0000256" key="1">
    <source>
        <dbReference type="ARBA" id="ARBA00022679"/>
    </source>
</evidence>
<dbReference type="AlphaFoldDB" id="A0A644Z7B2"/>
<name>A0A644Z7B2_9ZZZZ</name>
<dbReference type="Pfam" id="PF00583">
    <property type="entry name" value="Acetyltransf_1"/>
    <property type="match status" value="1"/>
</dbReference>
<dbReference type="PROSITE" id="PS51186">
    <property type="entry name" value="GNAT"/>
    <property type="match status" value="1"/>
</dbReference>